<name>A0A7W5ZXW9_9SPHN</name>
<accession>A0A7W5ZXW9</accession>
<dbReference type="Pfam" id="PF08281">
    <property type="entry name" value="Sigma70_r4_2"/>
    <property type="match status" value="1"/>
</dbReference>
<dbReference type="PANTHER" id="PTHR43133">
    <property type="entry name" value="RNA POLYMERASE ECF-TYPE SIGMA FACTO"/>
    <property type="match status" value="1"/>
</dbReference>
<dbReference type="GO" id="GO:0006352">
    <property type="term" value="P:DNA-templated transcription initiation"/>
    <property type="evidence" value="ECO:0007669"/>
    <property type="project" value="InterPro"/>
</dbReference>
<evidence type="ECO:0000313" key="9">
    <source>
        <dbReference type="Proteomes" id="UP000562395"/>
    </source>
</evidence>
<dbReference type="Gene3D" id="1.10.1740.10">
    <property type="match status" value="1"/>
</dbReference>
<dbReference type="InterPro" id="IPR013324">
    <property type="entry name" value="RNA_pol_sigma_r3/r4-like"/>
</dbReference>
<dbReference type="InterPro" id="IPR013249">
    <property type="entry name" value="RNA_pol_sigma70_r4_t2"/>
</dbReference>
<dbReference type="Gene3D" id="1.10.10.10">
    <property type="entry name" value="Winged helix-like DNA-binding domain superfamily/Winged helix DNA-binding domain"/>
    <property type="match status" value="1"/>
</dbReference>
<organism evidence="8 9">
    <name type="scientific">Novosphingobium hassiacum</name>
    <dbReference type="NCBI Taxonomy" id="173676"/>
    <lineage>
        <taxon>Bacteria</taxon>
        <taxon>Pseudomonadati</taxon>
        <taxon>Pseudomonadota</taxon>
        <taxon>Alphaproteobacteria</taxon>
        <taxon>Sphingomonadales</taxon>
        <taxon>Sphingomonadaceae</taxon>
        <taxon>Novosphingobium</taxon>
    </lineage>
</organism>
<gene>
    <name evidence="8" type="ORF">GGQ88_003324</name>
</gene>
<protein>
    <submittedName>
        <fullName evidence="8">RNA polymerase sigma-70 factor (ECF subfamily)</fullName>
    </submittedName>
</protein>
<keyword evidence="2" id="KW-0805">Transcription regulation</keyword>
<dbReference type="InterPro" id="IPR007627">
    <property type="entry name" value="RNA_pol_sigma70_r2"/>
</dbReference>
<evidence type="ECO:0000256" key="4">
    <source>
        <dbReference type="ARBA" id="ARBA00023125"/>
    </source>
</evidence>
<dbReference type="CDD" id="cd06171">
    <property type="entry name" value="Sigma70_r4"/>
    <property type="match status" value="1"/>
</dbReference>
<keyword evidence="4" id="KW-0238">DNA-binding</keyword>
<dbReference type="AlphaFoldDB" id="A0A7W5ZXW9"/>
<dbReference type="SUPFAM" id="SSF88946">
    <property type="entry name" value="Sigma2 domain of RNA polymerase sigma factors"/>
    <property type="match status" value="1"/>
</dbReference>
<dbReference type="GO" id="GO:0016987">
    <property type="term" value="F:sigma factor activity"/>
    <property type="evidence" value="ECO:0007669"/>
    <property type="project" value="UniProtKB-KW"/>
</dbReference>
<dbReference type="RefSeq" id="WP_183614526.1">
    <property type="nucleotide sequence ID" value="NZ_JACICY010000009.1"/>
</dbReference>
<evidence type="ECO:0000256" key="2">
    <source>
        <dbReference type="ARBA" id="ARBA00023015"/>
    </source>
</evidence>
<dbReference type="InterPro" id="IPR039425">
    <property type="entry name" value="RNA_pol_sigma-70-like"/>
</dbReference>
<evidence type="ECO:0000259" key="6">
    <source>
        <dbReference type="Pfam" id="PF04542"/>
    </source>
</evidence>
<dbReference type="PANTHER" id="PTHR43133:SF8">
    <property type="entry name" value="RNA POLYMERASE SIGMA FACTOR HI_1459-RELATED"/>
    <property type="match status" value="1"/>
</dbReference>
<evidence type="ECO:0000256" key="5">
    <source>
        <dbReference type="ARBA" id="ARBA00023163"/>
    </source>
</evidence>
<feature type="domain" description="RNA polymerase sigma factor 70 region 4 type 2" evidence="7">
    <location>
        <begin position="130"/>
        <end position="181"/>
    </location>
</feature>
<dbReference type="GO" id="GO:0003677">
    <property type="term" value="F:DNA binding"/>
    <property type="evidence" value="ECO:0007669"/>
    <property type="project" value="UniProtKB-KW"/>
</dbReference>
<keyword evidence="9" id="KW-1185">Reference proteome</keyword>
<evidence type="ECO:0000259" key="7">
    <source>
        <dbReference type="Pfam" id="PF08281"/>
    </source>
</evidence>
<feature type="domain" description="RNA polymerase sigma-70 region 2" evidence="6">
    <location>
        <begin position="28"/>
        <end position="94"/>
    </location>
</feature>
<evidence type="ECO:0000256" key="3">
    <source>
        <dbReference type="ARBA" id="ARBA00023082"/>
    </source>
</evidence>
<dbReference type="Proteomes" id="UP000562395">
    <property type="component" value="Unassembled WGS sequence"/>
</dbReference>
<keyword evidence="3" id="KW-0731">Sigma factor</keyword>
<proteinExistence type="inferred from homology"/>
<keyword evidence="5" id="KW-0804">Transcription</keyword>
<dbReference type="NCBIfam" id="TIGR02937">
    <property type="entry name" value="sigma70-ECF"/>
    <property type="match status" value="1"/>
</dbReference>
<dbReference type="InterPro" id="IPR013325">
    <property type="entry name" value="RNA_pol_sigma_r2"/>
</dbReference>
<dbReference type="Pfam" id="PF04542">
    <property type="entry name" value="Sigma70_r2"/>
    <property type="match status" value="1"/>
</dbReference>
<dbReference type="EMBL" id="JACICY010000009">
    <property type="protein sequence ID" value="MBB3862030.1"/>
    <property type="molecule type" value="Genomic_DNA"/>
</dbReference>
<dbReference type="InterPro" id="IPR036388">
    <property type="entry name" value="WH-like_DNA-bd_sf"/>
</dbReference>
<dbReference type="SUPFAM" id="SSF88659">
    <property type="entry name" value="Sigma3 and sigma4 domains of RNA polymerase sigma factors"/>
    <property type="match status" value="1"/>
</dbReference>
<comment type="caution">
    <text evidence="8">The sequence shown here is derived from an EMBL/GenBank/DDBJ whole genome shotgun (WGS) entry which is preliminary data.</text>
</comment>
<evidence type="ECO:0000313" key="8">
    <source>
        <dbReference type="EMBL" id="MBB3862030.1"/>
    </source>
</evidence>
<reference evidence="8 9" key="1">
    <citation type="submission" date="2020-08" db="EMBL/GenBank/DDBJ databases">
        <title>Genomic Encyclopedia of Type Strains, Phase IV (KMG-IV): sequencing the most valuable type-strain genomes for metagenomic binning, comparative biology and taxonomic classification.</title>
        <authorList>
            <person name="Goeker M."/>
        </authorList>
    </citation>
    <scope>NUCLEOTIDE SEQUENCE [LARGE SCALE GENOMIC DNA]</scope>
    <source>
        <strain evidence="8 9">DSM 14552</strain>
    </source>
</reference>
<dbReference type="InterPro" id="IPR014284">
    <property type="entry name" value="RNA_pol_sigma-70_dom"/>
</dbReference>
<comment type="similarity">
    <text evidence="1">Belongs to the sigma-70 factor family. ECF subfamily.</text>
</comment>
<sequence length="187" mass="20767">MSLDLGACSDGELAALAIGGRQGAYTELMRRHRDAIFRFARAHTANDDAALDITQQTFIAGFAALKRFDQSRPLKHWLTRIALNKCRDWARRRTVRALFSFATPLDNAPDPVDLSADVERVASDRQELANVLAAMSGLPAKLKDVLVLRTVEGFSQTETAAILVITEKAVETRLHRARNKLQEILRG</sequence>
<evidence type="ECO:0000256" key="1">
    <source>
        <dbReference type="ARBA" id="ARBA00010641"/>
    </source>
</evidence>